<dbReference type="InterPro" id="IPR012861">
    <property type="entry name" value="DUF1634"/>
</dbReference>
<keyword evidence="1" id="KW-0472">Membrane</keyword>
<keyword evidence="1" id="KW-0812">Transmembrane</keyword>
<evidence type="ECO:0000313" key="2">
    <source>
        <dbReference type="EMBL" id="SIM40461.1"/>
    </source>
</evidence>
<dbReference type="Proteomes" id="UP000195607">
    <property type="component" value="Chromosome I"/>
</dbReference>
<dbReference type="Pfam" id="PF07843">
    <property type="entry name" value="DUF1634"/>
    <property type="match status" value="1"/>
</dbReference>
<accession>A0A1N5SX07</accession>
<dbReference type="AlphaFoldDB" id="A0A1N5SX07"/>
<organism evidence="2 3">
    <name type="scientific">Cuniculiplasma divulgatum</name>
    <dbReference type="NCBI Taxonomy" id="1673428"/>
    <lineage>
        <taxon>Archaea</taxon>
        <taxon>Methanobacteriati</taxon>
        <taxon>Thermoplasmatota</taxon>
        <taxon>Thermoplasmata</taxon>
        <taxon>Thermoplasmatales</taxon>
        <taxon>Cuniculiplasmataceae</taxon>
        <taxon>Cuniculiplasma</taxon>
    </lineage>
</organism>
<protein>
    <submittedName>
        <fullName evidence="2">Multipass membrane protein</fullName>
    </submittedName>
</protein>
<keyword evidence="1" id="KW-1133">Transmembrane helix</keyword>
<feature type="transmembrane region" description="Helical" evidence="1">
    <location>
        <begin position="112"/>
        <end position="135"/>
    </location>
</feature>
<feature type="transmembrane region" description="Helical" evidence="1">
    <location>
        <begin position="80"/>
        <end position="100"/>
    </location>
</feature>
<gene>
    <name evidence="2" type="ORF">CSP5_0380</name>
</gene>
<proteinExistence type="predicted"/>
<dbReference type="RefSeq" id="WP_021789152.1">
    <property type="nucleotide sequence ID" value="NZ_LT671858.1"/>
</dbReference>
<name>A0A1N5SX07_9ARCH</name>
<sequence>MEEISQKLIEIVSVILKVAVYLSMGSIIVGVVLLFIKNGADGYSLSTLANYSNYSVAKSYSSIIFSPTKIPEGIITLDPLGFISLGLWVLIFTPVSVLFTSLVDYIYQKNKLYVVLTFLVLFNLFTAIFIIPSFVHL</sequence>
<evidence type="ECO:0000313" key="3">
    <source>
        <dbReference type="Proteomes" id="UP000195607"/>
    </source>
</evidence>
<dbReference type="GeneID" id="41587683"/>
<evidence type="ECO:0000256" key="1">
    <source>
        <dbReference type="SAM" id="Phobius"/>
    </source>
</evidence>
<feature type="transmembrane region" description="Helical" evidence="1">
    <location>
        <begin position="12"/>
        <end position="36"/>
    </location>
</feature>
<reference evidence="2 3" key="1">
    <citation type="submission" date="2016-04" db="EMBL/GenBank/DDBJ databases">
        <authorList>
            <person name="Evans L.H."/>
            <person name="Alamgir A."/>
            <person name="Owens N."/>
            <person name="Weber N.D."/>
            <person name="Virtaneva K."/>
            <person name="Barbian K."/>
            <person name="Babar A."/>
            <person name="Rosenke K."/>
        </authorList>
    </citation>
    <scope>NUCLEOTIDE SEQUENCE [LARGE SCALE GENOMIC DNA]</scope>
    <source>
        <strain evidence="3">S5(T) (JCM 30642 \VKM B-2941)</strain>
    </source>
</reference>
<dbReference type="EMBL" id="LT671858">
    <property type="protein sequence ID" value="SIM40461.1"/>
    <property type="molecule type" value="Genomic_DNA"/>
</dbReference>